<evidence type="ECO:0008006" key="12">
    <source>
        <dbReference type="Google" id="ProtNLM"/>
    </source>
</evidence>
<dbReference type="SMART" id="SM01203">
    <property type="entry name" value="DUF3585"/>
    <property type="match status" value="1"/>
</dbReference>
<dbReference type="SMART" id="SM00033">
    <property type="entry name" value="CH"/>
    <property type="match status" value="1"/>
</dbReference>
<keyword evidence="11" id="KW-1185">Reference proteome</keyword>
<reference evidence="10" key="1">
    <citation type="submission" date="2019-07" db="EMBL/GenBank/DDBJ databases">
        <title>Annotation for the trematode Paragonimus miyazaki's.</title>
        <authorList>
            <person name="Choi Y.-J."/>
        </authorList>
    </citation>
    <scope>NUCLEOTIDE SEQUENCE</scope>
    <source>
        <strain evidence="10">Japan</strain>
    </source>
</reference>
<protein>
    <recommendedName>
        <fullName evidence="12">EH domain-binding protein 1</fullName>
    </recommendedName>
</protein>
<dbReference type="InterPro" id="IPR022735">
    <property type="entry name" value="bMERB_dom"/>
</dbReference>
<feature type="compositionally biased region" description="Polar residues" evidence="6">
    <location>
        <begin position="290"/>
        <end position="312"/>
    </location>
</feature>
<feature type="region of interest" description="Disordered" evidence="6">
    <location>
        <begin position="443"/>
        <end position="484"/>
    </location>
</feature>
<dbReference type="GO" id="GO:0005768">
    <property type="term" value="C:endosome"/>
    <property type="evidence" value="ECO:0007669"/>
    <property type="project" value="UniProtKB-SubCell"/>
</dbReference>
<dbReference type="InterPro" id="IPR001715">
    <property type="entry name" value="CH_dom"/>
</dbReference>
<dbReference type="Pfam" id="PF00307">
    <property type="entry name" value="CH"/>
    <property type="match status" value="1"/>
</dbReference>
<evidence type="ECO:0000259" key="9">
    <source>
        <dbReference type="PROSITE" id="PS51848"/>
    </source>
</evidence>
<evidence type="ECO:0000313" key="11">
    <source>
        <dbReference type="Proteomes" id="UP000822476"/>
    </source>
</evidence>
<feature type="compositionally biased region" description="Low complexity" evidence="6">
    <location>
        <begin position="555"/>
        <end position="564"/>
    </location>
</feature>
<gene>
    <name evidence="10" type="ORF">EG68_07064</name>
</gene>
<feature type="region of interest" description="Disordered" evidence="6">
    <location>
        <begin position="253"/>
        <end position="312"/>
    </location>
</feature>
<evidence type="ECO:0000256" key="3">
    <source>
        <dbReference type="ARBA" id="ARBA00022753"/>
    </source>
</evidence>
<sequence>MSVWRRLQRFGKKAAKFQFTISLQELCIECNPQYKPGSLTVIWSRRSRRYASKPFECKQSEENLNVYNHVWVMPENMEFTTTLYRNEKSLQFEEKEWICQVEDLGSGASVRLSGPSVRRRVLATRQIELSEFASALPTQTSLKINMRLASKKLISASLLITLHSVIVKEGDASDEDMISVASLMSLSRAGSFSVGSGLTINDVGGIGSASPGLPRFSSARYPMGYASKLSPPRDTYHNDISVYTAKLQALGTVPDEQESVDHTDSTVAGSAIPKPTSEVNGGDKEVKPELTSSGTLSSRSDQITTKLDPKVSSTRSGQDLLIWCQDITRSYASVHITDLTTSFQSGLAFCAILHHFYPDKIDFSKLSTQTPMENCRLAFDVAAKLGIPRVLDPVELTCPSRPPDLLSMMTYLHQIRTHCTGLIQPDTKESRLPAVAHADSSISVVGGRRASDTDAVSVATTPSSGPPAPYQKHSAKTDRRTSVDSGARLVGAHSELSPAKSSQSNPKTNSSMRYEHMLAKARSLLQQTRLHQQPMPPYTDALPPLANSRKQRPLSSASSANSSNPADERRQSSETELNTEVENRVIKHYGSARRRKSHRRSLMRFNSDGTIFVPNGIQSPGNGVLQSQLPSRPSASPDARPKDQPEALKVRRLKLSQLNLFASGRGAMAPVPIRIGEHHFSPKHPVCGTPQRGSQILSQTRTPDDSENADVRGCDPSAGSVQSPAVIPSTAVPIDPSLSEYIRNEQEGLDQAQRELDEEAASLEQRLRVQMVRAPGSAAEEELLRRWFVLVSRKNALIHRAHQLSIMEKEDDLKRKTQMLREELRQILSVEDFMKTDSDRRREDLLLHDLVKLVNERDDMIKELDLHEQALAEELQLERSAAASVRCSNRDHLEKCTLQ</sequence>
<keyword evidence="3" id="KW-0967">Endosome</keyword>
<evidence type="ECO:0000259" key="8">
    <source>
        <dbReference type="PROSITE" id="PS51840"/>
    </source>
</evidence>
<dbReference type="PANTHER" id="PTHR23167:SF46">
    <property type="entry name" value="EPS15 HOMOLOGY DOMAIN CONTAINING PROTEIN-BINDING PROTEIN 1, ISOFORM F"/>
    <property type="match status" value="1"/>
</dbReference>
<feature type="compositionally biased region" description="Polar residues" evidence="6">
    <location>
        <begin position="499"/>
        <end position="510"/>
    </location>
</feature>
<dbReference type="PANTHER" id="PTHR23167">
    <property type="entry name" value="CALPONIN HOMOLOGY DOMAIN-CONTAINING PROTEIN DDB_G0272472-RELATED"/>
    <property type="match status" value="1"/>
</dbReference>
<feature type="compositionally biased region" description="Polar residues" evidence="6">
    <location>
        <begin position="616"/>
        <end position="629"/>
    </location>
</feature>
<dbReference type="Pfam" id="PF10358">
    <property type="entry name" value="NT-C2"/>
    <property type="match status" value="1"/>
</dbReference>
<dbReference type="FunFam" id="1.10.418.10:FF:000023">
    <property type="entry name" value="EH domain-binding protein 1 isoform X1"/>
    <property type="match status" value="1"/>
</dbReference>
<evidence type="ECO:0000256" key="6">
    <source>
        <dbReference type="SAM" id="MobiDB-lite"/>
    </source>
</evidence>
<dbReference type="PROSITE" id="PS50021">
    <property type="entry name" value="CH"/>
    <property type="match status" value="1"/>
</dbReference>
<feature type="coiled-coil region" evidence="5">
    <location>
        <begin position="742"/>
        <end position="769"/>
    </location>
</feature>
<evidence type="ECO:0000256" key="2">
    <source>
        <dbReference type="ARBA" id="ARBA00022553"/>
    </source>
</evidence>
<keyword evidence="2" id="KW-0597">Phosphoprotein</keyword>
<evidence type="ECO:0000256" key="1">
    <source>
        <dbReference type="ARBA" id="ARBA00004177"/>
    </source>
</evidence>
<feature type="domain" description="C2 NT-type" evidence="8">
    <location>
        <begin position="7"/>
        <end position="166"/>
    </location>
</feature>
<comment type="caution">
    <text evidence="10">The sequence shown here is derived from an EMBL/GenBank/DDBJ whole genome shotgun (WGS) entry which is preliminary data.</text>
</comment>
<feature type="compositionally biased region" description="Basic residues" evidence="6">
    <location>
        <begin position="586"/>
        <end position="602"/>
    </location>
</feature>
<accession>A0A8S9YGK5</accession>
<dbReference type="EMBL" id="JTDE01021359">
    <property type="protein sequence ID" value="KAF7233035.1"/>
    <property type="molecule type" value="Genomic_DNA"/>
</dbReference>
<organism evidence="10 11">
    <name type="scientific">Paragonimus skrjabini miyazakii</name>
    <dbReference type="NCBI Taxonomy" id="59628"/>
    <lineage>
        <taxon>Eukaryota</taxon>
        <taxon>Metazoa</taxon>
        <taxon>Spiralia</taxon>
        <taxon>Lophotrochozoa</taxon>
        <taxon>Platyhelminthes</taxon>
        <taxon>Trematoda</taxon>
        <taxon>Digenea</taxon>
        <taxon>Plagiorchiida</taxon>
        <taxon>Troglotremata</taxon>
        <taxon>Troglotrematidae</taxon>
        <taxon>Paragonimus</taxon>
    </lineage>
</organism>
<dbReference type="InterPro" id="IPR019448">
    <property type="entry name" value="NT-C2"/>
</dbReference>
<comment type="subcellular location">
    <subcellularLocation>
        <location evidence="1">Endosome</location>
    </subcellularLocation>
</comment>
<dbReference type="PROSITE" id="PS51840">
    <property type="entry name" value="C2_NT"/>
    <property type="match status" value="1"/>
</dbReference>
<feature type="domain" description="Calponin-homology (CH)" evidence="7">
    <location>
        <begin position="314"/>
        <end position="420"/>
    </location>
</feature>
<dbReference type="Proteomes" id="UP000822476">
    <property type="component" value="Unassembled WGS sequence"/>
</dbReference>
<dbReference type="PROSITE" id="PS51848">
    <property type="entry name" value="BMERB"/>
    <property type="match status" value="1"/>
</dbReference>
<feature type="domain" description="BMERB" evidence="9">
    <location>
        <begin position="729"/>
        <end position="880"/>
    </location>
</feature>
<dbReference type="SUPFAM" id="SSF47576">
    <property type="entry name" value="Calponin-homology domain, CH-domain"/>
    <property type="match status" value="1"/>
</dbReference>
<evidence type="ECO:0000313" key="10">
    <source>
        <dbReference type="EMBL" id="KAF7233035.1"/>
    </source>
</evidence>
<feature type="region of interest" description="Disordered" evidence="6">
    <location>
        <begin position="491"/>
        <end position="510"/>
    </location>
</feature>
<evidence type="ECO:0000256" key="5">
    <source>
        <dbReference type="SAM" id="Coils"/>
    </source>
</evidence>
<dbReference type="Gene3D" id="1.10.418.10">
    <property type="entry name" value="Calponin-like domain"/>
    <property type="match status" value="1"/>
</dbReference>
<evidence type="ECO:0000259" key="7">
    <source>
        <dbReference type="PROSITE" id="PS50021"/>
    </source>
</evidence>
<proteinExistence type="predicted"/>
<feature type="region of interest" description="Disordered" evidence="6">
    <location>
        <begin position="685"/>
        <end position="709"/>
    </location>
</feature>
<evidence type="ECO:0000256" key="4">
    <source>
        <dbReference type="ARBA" id="ARBA00023054"/>
    </source>
</evidence>
<feature type="region of interest" description="Disordered" evidence="6">
    <location>
        <begin position="534"/>
        <end position="646"/>
    </location>
</feature>
<name>A0A8S9YGK5_9TREM</name>
<dbReference type="InterPro" id="IPR036872">
    <property type="entry name" value="CH_dom_sf"/>
</dbReference>
<dbReference type="Pfam" id="PF12130">
    <property type="entry name" value="bMERB_dom"/>
    <property type="match status" value="1"/>
</dbReference>
<dbReference type="OrthoDB" id="5972258at2759"/>
<dbReference type="AlphaFoldDB" id="A0A8S9YGK5"/>
<keyword evidence="4 5" id="KW-0175">Coiled coil</keyword>
<feature type="compositionally biased region" description="Polar residues" evidence="6">
    <location>
        <begin position="691"/>
        <end position="701"/>
    </location>
</feature>
<dbReference type="InterPro" id="IPR050540">
    <property type="entry name" value="F-actin_Monoox_Mical"/>
</dbReference>